<evidence type="ECO:0000313" key="4">
    <source>
        <dbReference type="Proteomes" id="UP000308652"/>
    </source>
</evidence>
<dbReference type="EMBL" id="ML213609">
    <property type="protein sequence ID" value="TFK37215.1"/>
    <property type="molecule type" value="Genomic_DNA"/>
</dbReference>
<evidence type="ECO:0000256" key="1">
    <source>
        <dbReference type="SAM" id="MobiDB-lite"/>
    </source>
</evidence>
<dbReference type="Pfam" id="PF00069">
    <property type="entry name" value="Pkinase"/>
    <property type="match status" value="1"/>
</dbReference>
<protein>
    <submittedName>
        <fullName evidence="3">Kinase-like domain-containing protein</fullName>
    </submittedName>
</protein>
<keyword evidence="3" id="KW-0808">Transferase</keyword>
<dbReference type="Gene3D" id="1.10.510.10">
    <property type="entry name" value="Transferase(Phosphotransferase) domain 1"/>
    <property type="match status" value="1"/>
</dbReference>
<dbReference type="PANTHER" id="PTHR44329">
    <property type="entry name" value="SERINE/THREONINE-PROTEIN KINASE TNNI3K-RELATED"/>
    <property type="match status" value="1"/>
</dbReference>
<accession>A0A5C3LWV9</accession>
<dbReference type="InterPro" id="IPR051681">
    <property type="entry name" value="Ser/Thr_Kinases-Pseudokinases"/>
</dbReference>
<dbReference type="OrthoDB" id="346907at2759"/>
<organism evidence="3 4">
    <name type="scientific">Crucibulum laeve</name>
    <dbReference type="NCBI Taxonomy" id="68775"/>
    <lineage>
        <taxon>Eukaryota</taxon>
        <taxon>Fungi</taxon>
        <taxon>Dikarya</taxon>
        <taxon>Basidiomycota</taxon>
        <taxon>Agaricomycotina</taxon>
        <taxon>Agaricomycetes</taxon>
        <taxon>Agaricomycetidae</taxon>
        <taxon>Agaricales</taxon>
        <taxon>Agaricineae</taxon>
        <taxon>Nidulariaceae</taxon>
        <taxon>Crucibulum</taxon>
    </lineage>
</organism>
<dbReference type="PROSITE" id="PS50011">
    <property type="entry name" value="PROTEIN_KINASE_DOM"/>
    <property type="match status" value="1"/>
</dbReference>
<sequence length="293" mass="32310">MASVSSSLVTGSPFSDVYRGDFNGKEVAIKRVRFSGSREEISRSKKALLIGIQYGTSIQHPNILCPVPMPTYSTISIQNIPWDDMGPSSVSLMSPWMINGNISDYLRNHQGLNKMTLINDIAEGLAYLHNKGVVHGNLHPHNVLVQDNGVPVLSDFGLSNILSNIERSSMSHYQSPELILGISRNVPTPMSDVWSFGCVTLELLINNSPFDDCHGDLALVMALYQEQHPFKTDDLSAAEKPFNEAAWPLVMTCFNYNPGGRAGIDEIHSSIRQRGQEYPSPRRVGEGANKARL</sequence>
<dbReference type="AlphaFoldDB" id="A0A5C3LWV9"/>
<evidence type="ECO:0000313" key="3">
    <source>
        <dbReference type="EMBL" id="TFK37215.1"/>
    </source>
</evidence>
<dbReference type="Gene3D" id="3.30.200.20">
    <property type="entry name" value="Phosphorylase Kinase, domain 1"/>
    <property type="match status" value="1"/>
</dbReference>
<gene>
    <name evidence="3" type="ORF">BDQ12DRAFT_685518</name>
</gene>
<dbReference type="GO" id="GO:0004674">
    <property type="term" value="F:protein serine/threonine kinase activity"/>
    <property type="evidence" value="ECO:0007669"/>
    <property type="project" value="TreeGrafter"/>
</dbReference>
<keyword evidence="3" id="KW-0418">Kinase</keyword>
<dbReference type="InterPro" id="IPR011009">
    <property type="entry name" value="Kinase-like_dom_sf"/>
</dbReference>
<name>A0A5C3LWV9_9AGAR</name>
<dbReference type="SUPFAM" id="SSF56112">
    <property type="entry name" value="Protein kinase-like (PK-like)"/>
    <property type="match status" value="1"/>
</dbReference>
<evidence type="ECO:0000259" key="2">
    <source>
        <dbReference type="PROSITE" id="PS50011"/>
    </source>
</evidence>
<feature type="region of interest" description="Disordered" evidence="1">
    <location>
        <begin position="272"/>
        <end position="293"/>
    </location>
</feature>
<dbReference type="Proteomes" id="UP000308652">
    <property type="component" value="Unassembled WGS sequence"/>
</dbReference>
<keyword evidence="4" id="KW-1185">Reference proteome</keyword>
<feature type="domain" description="Protein kinase" evidence="2">
    <location>
        <begin position="3"/>
        <end position="271"/>
    </location>
</feature>
<reference evidence="3 4" key="1">
    <citation type="journal article" date="2019" name="Nat. Ecol. Evol.">
        <title>Megaphylogeny resolves global patterns of mushroom evolution.</title>
        <authorList>
            <person name="Varga T."/>
            <person name="Krizsan K."/>
            <person name="Foldi C."/>
            <person name="Dima B."/>
            <person name="Sanchez-Garcia M."/>
            <person name="Sanchez-Ramirez S."/>
            <person name="Szollosi G.J."/>
            <person name="Szarkandi J.G."/>
            <person name="Papp V."/>
            <person name="Albert L."/>
            <person name="Andreopoulos W."/>
            <person name="Angelini C."/>
            <person name="Antonin V."/>
            <person name="Barry K.W."/>
            <person name="Bougher N.L."/>
            <person name="Buchanan P."/>
            <person name="Buyck B."/>
            <person name="Bense V."/>
            <person name="Catcheside P."/>
            <person name="Chovatia M."/>
            <person name="Cooper J."/>
            <person name="Damon W."/>
            <person name="Desjardin D."/>
            <person name="Finy P."/>
            <person name="Geml J."/>
            <person name="Haridas S."/>
            <person name="Hughes K."/>
            <person name="Justo A."/>
            <person name="Karasinski D."/>
            <person name="Kautmanova I."/>
            <person name="Kiss B."/>
            <person name="Kocsube S."/>
            <person name="Kotiranta H."/>
            <person name="LaButti K.M."/>
            <person name="Lechner B.E."/>
            <person name="Liimatainen K."/>
            <person name="Lipzen A."/>
            <person name="Lukacs Z."/>
            <person name="Mihaltcheva S."/>
            <person name="Morgado L.N."/>
            <person name="Niskanen T."/>
            <person name="Noordeloos M.E."/>
            <person name="Ohm R.A."/>
            <person name="Ortiz-Santana B."/>
            <person name="Ovrebo C."/>
            <person name="Racz N."/>
            <person name="Riley R."/>
            <person name="Savchenko A."/>
            <person name="Shiryaev A."/>
            <person name="Soop K."/>
            <person name="Spirin V."/>
            <person name="Szebenyi C."/>
            <person name="Tomsovsky M."/>
            <person name="Tulloss R.E."/>
            <person name="Uehling J."/>
            <person name="Grigoriev I.V."/>
            <person name="Vagvolgyi C."/>
            <person name="Papp T."/>
            <person name="Martin F.M."/>
            <person name="Miettinen O."/>
            <person name="Hibbett D.S."/>
            <person name="Nagy L.G."/>
        </authorList>
    </citation>
    <scope>NUCLEOTIDE SEQUENCE [LARGE SCALE GENOMIC DNA]</scope>
    <source>
        <strain evidence="3 4">CBS 166.37</strain>
    </source>
</reference>
<proteinExistence type="predicted"/>
<dbReference type="GO" id="GO:0005524">
    <property type="term" value="F:ATP binding"/>
    <property type="evidence" value="ECO:0007669"/>
    <property type="project" value="InterPro"/>
</dbReference>
<dbReference type="InterPro" id="IPR000719">
    <property type="entry name" value="Prot_kinase_dom"/>
</dbReference>
<dbReference type="STRING" id="68775.A0A5C3LWV9"/>